<protein>
    <submittedName>
        <fullName evidence="2">Uncharacterized protein</fullName>
    </submittedName>
</protein>
<evidence type="ECO:0000256" key="1">
    <source>
        <dbReference type="SAM" id="MobiDB-lite"/>
    </source>
</evidence>
<name>F0YHM4_AURAN</name>
<dbReference type="Proteomes" id="UP000002729">
    <property type="component" value="Unassembled WGS sequence"/>
</dbReference>
<dbReference type="InParanoid" id="F0YHM4"/>
<proteinExistence type="predicted"/>
<feature type="compositionally biased region" description="Basic and acidic residues" evidence="1">
    <location>
        <begin position="156"/>
        <end position="198"/>
    </location>
</feature>
<sequence>MAPGGHPMHRANATARAAFKASLPTIRDYAESPGIPSCACKMVLGRPCGGAARLTAADAAEAVRRVTEDFLFVGSQDHFRASVALAHAMLAPGLPPDYAKQVETTSARHGYTRADRDAAVANLTGYVDACDEALYAAGLALFEARCAKYGVPVDGNAHESWKGERPPEARETDAARLERRSAKRARAEARERLKRDAAGARGGSSVWTRTAPGFERRDHCARGAAWIREECKRDAAA</sequence>
<feature type="region of interest" description="Disordered" evidence="1">
    <location>
        <begin position="156"/>
        <end position="210"/>
    </location>
</feature>
<dbReference type="EMBL" id="GL833142">
    <property type="protein sequence ID" value="EGB05395.1"/>
    <property type="molecule type" value="Genomic_DNA"/>
</dbReference>
<dbReference type="RefSeq" id="XP_009040040.1">
    <property type="nucleotide sequence ID" value="XM_009041792.1"/>
</dbReference>
<dbReference type="AlphaFoldDB" id="F0YHM4"/>
<evidence type="ECO:0000313" key="3">
    <source>
        <dbReference type="Proteomes" id="UP000002729"/>
    </source>
</evidence>
<gene>
    <name evidence="2" type="ORF">AURANDRAFT_66453</name>
</gene>
<dbReference type="GeneID" id="20225802"/>
<accession>F0YHM4</accession>
<keyword evidence="3" id="KW-1185">Reference proteome</keyword>
<organism evidence="3">
    <name type="scientific">Aureococcus anophagefferens</name>
    <name type="common">Harmful bloom alga</name>
    <dbReference type="NCBI Taxonomy" id="44056"/>
    <lineage>
        <taxon>Eukaryota</taxon>
        <taxon>Sar</taxon>
        <taxon>Stramenopiles</taxon>
        <taxon>Ochrophyta</taxon>
        <taxon>Pelagophyceae</taxon>
        <taxon>Pelagomonadales</taxon>
        <taxon>Pelagomonadaceae</taxon>
        <taxon>Aureococcus</taxon>
    </lineage>
</organism>
<dbReference type="KEGG" id="aaf:AURANDRAFT_66453"/>
<reference evidence="2 3" key="1">
    <citation type="journal article" date="2011" name="Proc. Natl. Acad. Sci. U.S.A.">
        <title>Niche of harmful alga Aureococcus anophagefferens revealed through ecogenomics.</title>
        <authorList>
            <person name="Gobler C.J."/>
            <person name="Berry D.L."/>
            <person name="Dyhrman S.T."/>
            <person name="Wilhelm S.W."/>
            <person name="Salamov A."/>
            <person name="Lobanov A.V."/>
            <person name="Zhang Y."/>
            <person name="Collier J.L."/>
            <person name="Wurch L.L."/>
            <person name="Kustka A.B."/>
            <person name="Dill B.D."/>
            <person name="Shah M."/>
            <person name="VerBerkmoes N.C."/>
            <person name="Kuo A."/>
            <person name="Terry A."/>
            <person name="Pangilinan J."/>
            <person name="Lindquist E.A."/>
            <person name="Lucas S."/>
            <person name="Paulsen I.T."/>
            <person name="Hattenrath-Lehmann T.K."/>
            <person name="Talmage S.C."/>
            <person name="Walker E.A."/>
            <person name="Koch F."/>
            <person name="Burson A.M."/>
            <person name="Marcoval M.A."/>
            <person name="Tang Y.Z."/>
            <person name="Lecleir G.R."/>
            <person name="Coyne K.J."/>
            <person name="Berg G.M."/>
            <person name="Bertrand E.M."/>
            <person name="Saito M.A."/>
            <person name="Gladyshev V.N."/>
            <person name="Grigoriev I.V."/>
        </authorList>
    </citation>
    <scope>NUCLEOTIDE SEQUENCE [LARGE SCALE GENOMIC DNA]</scope>
    <source>
        <strain evidence="3">CCMP 1984</strain>
    </source>
</reference>
<evidence type="ECO:0000313" key="2">
    <source>
        <dbReference type="EMBL" id="EGB05395.1"/>
    </source>
</evidence>